<dbReference type="Pfam" id="PF14420">
    <property type="entry name" value="Clr5"/>
    <property type="match status" value="1"/>
</dbReference>
<evidence type="ECO:0000259" key="5">
    <source>
        <dbReference type="Pfam" id="PF14420"/>
    </source>
</evidence>
<dbReference type="SUPFAM" id="SSF140860">
    <property type="entry name" value="Pseudo ankyrin repeat-like"/>
    <property type="match status" value="1"/>
</dbReference>
<name>A0A2U3E4H3_PURLI</name>
<feature type="repeat" description="ANK" evidence="3">
    <location>
        <begin position="930"/>
        <end position="962"/>
    </location>
</feature>
<dbReference type="Proteomes" id="UP000245956">
    <property type="component" value="Unassembled WGS sequence"/>
</dbReference>
<dbReference type="PANTHER" id="PTHR24198:SF165">
    <property type="entry name" value="ANKYRIN REPEAT-CONTAINING PROTEIN-RELATED"/>
    <property type="match status" value="1"/>
</dbReference>
<dbReference type="Gene3D" id="1.25.40.20">
    <property type="entry name" value="Ankyrin repeat-containing domain"/>
    <property type="match status" value="4"/>
</dbReference>
<dbReference type="EMBL" id="LCWV01000012">
    <property type="protein sequence ID" value="PWI69389.1"/>
    <property type="molecule type" value="Genomic_DNA"/>
</dbReference>
<dbReference type="PROSITE" id="PS50297">
    <property type="entry name" value="ANK_REP_REGION"/>
    <property type="match status" value="4"/>
</dbReference>
<keyword evidence="1" id="KW-0677">Repeat</keyword>
<dbReference type="PROSITE" id="PS50088">
    <property type="entry name" value="ANK_REPEAT"/>
    <property type="match status" value="5"/>
</dbReference>
<dbReference type="InterPro" id="IPR002110">
    <property type="entry name" value="Ankyrin_rpt"/>
</dbReference>
<comment type="caution">
    <text evidence="6">The sequence shown here is derived from an EMBL/GenBank/DDBJ whole genome shotgun (WGS) entry which is preliminary data.</text>
</comment>
<evidence type="ECO:0000313" key="6">
    <source>
        <dbReference type="EMBL" id="PWI69389.1"/>
    </source>
</evidence>
<evidence type="ECO:0000256" key="4">
    <source>
        <dbReference type="SAM" id="MobiDB-lite"/>
    </source>
</evidence>
<dbReference type="Pfam" id="PF12796">
    <property type="entry name" value="Ank_2"/>
    <property type="match status" value="1"/>
</dbReference>
<gene>
    <name evidence="6" type="ORF">PCL_01036</name>
</gene>
<dbReference type="AlphaFoldDB" id="A0A2U3E4H3"/>
<feature type="compositionally biased region" description="Acidic residues" evidence="4">
    <location>
        <begin position="1069"/>
        <end position="1080"/>
    </location>
</feature>
<evidence type="ECO:0000256" key="3">
    <source>
        <dbReference type="PROSITE-ProRule" id="PRU00023"/>
    </source>
</evidence>
<proteinExistence type="predicted"/>
<keyword evidence="2 3" id="KW-0040">ANK repeat</keyword>
<organism evidence="6 7">
    <name type="scientific">Purpureocillium lilacinum</name>
    <name type="common">Paecilomyces lilacinus</name>
    <dbReference type="NCBI Taxonomy" id="33203"/>
    <lineage>
        <taxon>Eukaryota</taxon>
        <taxon>Fungi</taxon>
        <taxon>Dikarya</taxon>
        <taxon>Ascomycota</taxon>
        <taxon>Pezizomycotina</taxon>
        <taxon>Sordariomycetes</taxon>
        <taxon>Hypocreomycetidae</taxon>
        <taxon>Hypocreales</taxon>
        <taxon>Ophiocordycipitaceae</taxon>
        <taxon>Purpureocillium</taxon>
    </lineage>
</organism>
<feature type="domain" description="Clr5" evidence="5">
    <location>
        <begin position="4"/>
        <end position="55"/>
    </location>
</feature>
<dbReference type="PANTHER" id="PTHR24198">
    <property type="entry name" value="ANKYRIN REPEAT AND PROTEIN KINASE DOMAIN-CONTAINING PROTEIN"/>
    <property type="match status" value="1"/>
</dbReference>
<accession>A0A2U3E4H3</accession>
<dbReference type="SMART" id="SM00248">
    <property type="entry name" value="ANK"/>
    <property type="match status" value="14"/>
</dbReference>
<sequence length="1093" mass="120277">MARHNWDNHKAEVERLFIRENRPLDEVIGILASSHDFHASKAQFERKLKEWGLRKNRMKKGDWKVISAKLAKRKRETGKDYEIYIDGVRCPSPKVRKETARHGYVSTIEKLRPPEASVTCTQDGPQTYFSNARLLMSDVSPTTGRHMANQLRLVFERSVPSARVPSAMAHTDCVSKVSAMLSTIMPEEYDGQLAETAQRLCASQTTTNVPDWLLVKLFLLSNKFDFWDIDDDTPLTGRARRHDEDVIGIMQSMELCNPHQFRKFYLQDSHTSAAIVEQLFASVVRTQSLATLRMMLDAGVSPDLPIDIAPWLVCQKRSPLVYAAGLKDEPSALALSDILLRYGASINEKTGMSSALSAAIDEDHRNLIFKLIGAGARIPISFIDYTKIRGDSEMVDSIIKATGRPEYFAERTPLGRAVELGDLQQAEKILSSGVDINSREPINWDDTEVCMYWPGTAWKVTTPLGLAANSGNVGMIARLLRSGAKIDMPHSPWVCPLLLALSRRGNQDGAAMLLRAGADVCAAEANAASLDEYGRLFDLIDFQGLGPWLCKSLIDQGASVGASHLLQAAQKHNLDVFSIMLARVKNDRRDSCGDTLRYALEAGKTEIILKMHLENVPLGQHLSSMPARVSDVKMLDTLEEIGLLQSDGALAESILSWAIRDNREDLVRRLLALNIKFRYHELGESVAPLDSAISCSNLELAQLIIQRGAAISENALYSAVWESLRASDTSILQALLDYAARSTKYSFLQVPCCTAYYMAVLGRSGAILQMLFNAGIDPGGNSFRFKNNAIDFAGLNFECCEARRETRACHCVQWEPHWWRPSAQDLQRPQLRSVLEAGVQVGDRSILCTLLRGALWSRTHLGGALCEAISAGKAYLVDDLLDAGADVNCTTEDGRATALGLAVCNKDVALVKRLLSLGAQDLAPPSARSRARTALQEAVVVRHIELVNILLGAGANVNAMAAEISGATALQFAAIRGYLGIARRLLDAGADVNAQRAEIGGRTALQGAAEHGRLDMISLLLNSGARVEGYSYRREYVRAVRLAEINGHMSAAKFLKVQCGWDEWDSCLDNDEDFDSDEEGSQPSSSESEDDED</sequence>
<evidence type="ECO:0000313" key="7">
    <source>
        <dbReference type="Proteomes" id="UP000245956"/>
    </source>
</evidence>
<feature type="repeat" description="ANK" evidence="3">
    <location>
        <begin position="965"/>
        <end position="997"/>
    </location>
</feature>
<evidence type="ECO:0000256" key="2">
    <source>
        <dbReference type="ARBA" id="ARBA00023043"/>
    </source>
</evidence>
<protein>
    <recommendedName>
        <fullName evidence="5">Clr5 domain-containing protein</fullName>
    </recommendedName>
</protein>
<reference evidence="6 7" key="1">
    <citation type="journal article" date="2016" name="Front. Microbiol.">
        <title>Genome and transcriptome sequences reveal the specific parasitism of the nematophagous Purpureocillium lilacinum 36-1.</title>
        <authorList>
            <person name="Xie J."/>
            <person name="Li S."/>
            <person name="Mo C."/>
            <person name="Xiao X."/>
            <person name="Peng D."/>
            <person name="Wang G."/>
            <person name="Xiao Y."/>
        </authorList>
    </citation>
    <scope>NUCLEOTIDE SEQUENCE [LARGE SCALE GENOMIC DNA]</scope>
    <source>
        <strain evidence="6 7">36-1</strain>
    </source>
</reference>
<dbReference type="InterPro" id="IPR036770">
    <property type="entry name" value="Ankyrin_rpt-contain_sf"/>
</dbReference>
<feature type="repeat" description="ANK" evidence="3">
    <location>
        <begin position="459"/>
        <end position="491"/>
    </location>
</feature>
<dbReference type="InterPro" id="IPR025676">
    <property type="entry name" value="Clr5_dom"/>
</dbReference>
<feature type="region of interest" description="Disordered" evidence="4">
    <location>
        <begin position="1069"/>
        <end position="1093"/>
    </location>
</feature>
<evidence type="ECO:0000256" key="1">
    <source>
        <dbReference type="ARBA" id="ARBA00022737"/>
    </source>
</evidence>
<dbReference type="SUPFAM" id="SSF48403">
    <property type="entry name" value="Ankyrin repeat"/>
    <property type="match status" value="3"/>
</dbReference>
<feature type="repeat" description="ANK" evidence="3">
    <location>
        <begin position="409"/>
        <end position="441"/>
    </location>
</feature>
<feature type="repeat" description="ANK" evidence="3">
    <location>
        <begin position="1000"/>
        <end position="1032"/>
    </location>
</feature>